<sequence>MSKTEKNRFKESLDKVNNLKEEDDDEKEECTLELIELIVEIQDPKGLIDDLKITTEEMMTCVDLIEAIEKRLLQVDENEDYRIFVVGWLLSSIVLNQYKSLDQHYKEQLQFRIKSKYMMFIRFRTFRDLGKLSFILNDFDKLELDNLLINQLKKRTLFKLSEMIKDIKNERNVLFALMAIRALIYTGNGWDCIDDILNTGIVPTILTIVTDSFNIINEFTNDKNIINYNQNEKDTLNLDHLNLKFKLMYLNKSKKYIHLVCNESSKVIINITTTMDGIESIAKMDIIPILFKILSSYSNVNLKNIMQCALFMVGNITATKPEWRDVILKKHGLLKLIMEMGRDEAVMSQLSDEISNIFGSVIRCVDPPIEWREIIDYMLPFVCQHFLSNENTTRSVTKFLEGLSRHPSFEIAVFRQYRLDNFLLESLARDIDLFTDDWFFILESALWAITGISEKQPNNTIFTYERLFSTFNRLLVLVDNYQIIDHILYTTYELIRNTTKANIINSNLIKILTTKVSKLNNNNNIKSTTTTKYSDSDPLSVYRLIDRKFMIDDPSACQMLWNLLAILDGMSPMEIGECVSQGIILLLVTLYRSVKTTDTFSLIMMNCVNLTCWN</sequence>
<dbReference type="Gene3D" id="1.25.10.10">
    <property type="entry name" value="Leucine-rich Repeat Variant"/>
    <property type="match status" value="1"/>
</dbReference>
<dbReference type="InterPro" id="IPR011989">
    <property type="entry name" value="ARM-like"/>
</dbReference>
<feature type="region of interest" description="Disordered" evidence="1">
    <location>
        <begin position="1"/>
        <end position="22"/>
    </location>
</feature>
<name>F4Q5S8_CACFS</name>
<reference evidence="3" key="1">
    <citation type="journal article" date="2011" name="Genome Res.">
        <title>Phylogeny-wide analysis of social amoeba genomes highlights ancient origins for complex intercellular communication.</title>
        <authorList>
            <person name="Heidel A.J."/>
            <person name="Lawal H.M."/>
            <person name="Felder M."/>
            <person name="Schilde C."/>
            <person name="Helps N.R."/>
            <person name="Tunggal B."/>
            <person name="Rivero F."/>
            <person name="John U."/>
            <person name="Schleicher M."/>
            <person name="Eichinger L."/>
            <person name="Platzer M."/>
            <person name="Noegel A.A."/>
            <person name="Schaap P."/>
            <person name="Gloeckner G."/>
        </authorList>
    </citation>
    <scope>NUCLEOTIDE SEQUENCE [LARGE SCALE GENOMIC DNA]</scope>
    <source>
        <strain evidence="3">SH3</strain>
    </source>
</reference>
<dbReference type="KEGG" id="dfa:DFA_08332"/>
<evidence type="ECO:0000256" key="1">
    <source>
        <dbReference type="SAM" id="MobiDB-lite"/>
    </source>
</evidence>
<dbReference type="SUPFAM" id="SSF48371">
    <property type="entry name" value="ARM repeat"/>
    <property type="match status" value="2"/>
</dbReference>
<evidence type="ECO:0000313" key="3">
    <source>
        <dbReference type="Proteomes" id="UP000007797"/>
    </source>
</evidence>
<dbReference type="RefSeq" id="XP_004355821.1">
    <property type="nucleotide sequence ID" value="XM_004355768.1"/>
</dbReference>
<dbReference type="AlphaFoldDB" id="F4Q5S8"/>
<accession>F4Q5S8</accession>
<dbReference type="Proteomes" id="UP000007797">
    <property type="component" value="Unassembled WGS sequence"/>
</dbReference>
<dbReference type="EMBL" id="GL883021">
    <property type="protein sequence ID" value="EGG17337.1"/>
    <property type="molecule type" value="Genomic_DNA"/>
</dbReference>
<dbReference type="GeneID" id="14869210"/>
<keyword evidence="3" id="KW-1185">Reference proteome</keyword>
<evidence type="ECO:0000313" key="2">
    <source>
        <dbReference type="EMBL" id="EGG17337.1"/>
    </source>
</evidence>
<protein>
    <submittedName>
        <fullName evidence="2">Uncharacterized protein</fullName>
    </submittedName>
</protein>
<gene>
    <name evidence="2" type="ORF">DFA_08332</name>
</gene>
<feature type="compositionally biased region" description="Basic and acidic residues" evidence="1">
    <location>
        <begin position="1"/>
        <end position="20"/>
    </location>
</feature>
<proteinExistence type="predicted"/>
<dbReference type="InterPro" id="IPR016024">
    <property type="entry name" value="ARM-type_fold"/>
</dbReference>
<organism evidence="2 3">
    <name type="scientific">Cavenderia fasciculata</name>
    <name type="common">Slime mold</name>
    <name type="synonym">Dictyostelium fasciculatum</name>
    <dbReference type="NCBI Taxonomy" id="261658"/>
    <lineage>
        <taxon>Eukaryota</taxon>
        <taxon>Amoebozoa</taxon>
        <taxon>Evosea</taxon>
        <taxon>Eumycetozoa</taxon>
        <taxon>Dictyostelia</taxon>
        <taxon>Acytosteliales</taxon>
        <taxon>Cavenderiaceae</taxon>
        <taxon>Cavenderia</taxon>
    </lineage>
</organism>